<accession>A0A4V5V0W3</accession>
<name>A0A4V5V0W3_9ACTN</name>
<dbReference type="RefSeq" id="WP_137246560.1">
    <property type="nucleotide sequence ID" value="NZ_SZQA01000006.1"/>
</dbReference>
<reference evidence="1 2" key="1">
    <citation type="submission" date="2019-04" db="EMBL/GenBank/DDBJ databases">
        <title>Herbidospora sp. NEAU-GS14.nov., a novel actinomycete isolated from soil.</title>
        <authorList>
            <person name="Han L."/>
        </authorList>
    </citation>
    <scope>NUCLEOTIDE SEQUENCE [LARGE SCALE GENOMIC DNA]</scope>
    <source>
        <strain evidence="1 2">NEAU-GS14</strain>
    </source>
</reference>
<protein>
    <recommendedName>
        <fullName evidence="3">STAS domain-containing protein</fullName>
    </recommendedName>
</protein>
<proteinExistence type="predicted"/>
<evidence type="ECO:0000313" key="2">
    <source>
        <dbReference type="Proteomes" id="UP000308705"/>
    </source>
</evidence>
<dbReference type="EMBL" id="SZQA01000006">
    <property type="protein sequence ID" value="TKK89503.1"/>
    <property type="molecule type" value="Genomic_DNA"/>
</dbReference>
<dbReference type="SUPFAM" id="SSF52091">
    <property type="entry name" value="SpoIIaa-like"/>
    <property type="match status" value="1"/>
</dbReference>
<organism evidence="1 2">
    <name type="scientific">Herbidospora galbida</name>
    <dbReference type="NCBI Taxonomy" id="2575442"/>
    <lineage>
        <taxon>Bacteria</taxon>
        <taxon>Bacillati</taxon>
        <taxon>Actinomycetota</taxon>
        <taxon>Actinomycetes</taxon>
        <taxon>Streptosporangiales</taxon>
        <taxon>Streptosporangiaceae</taxon>
        <taxon>Herbidospora</taxon>
    </lineage>
</organism>
<dbReference type="Gene3D" id="3.30.750.24">
    <property type="entry name" value="STAS domain"/>
    <property type="match status" value="1"/>
</dbReference>
<dbReference type="InterPro" id="IPR036513">
    <property type="entry name" value="STAS_dom_sf"/>
</dbReference>
<dbReference type="AlphaFoldDB" id="A0A4V5V0W3"/>
<dbReference type="OrthoDB" id="116243at2"/>
<evidence type="ECO:0008006" key="3">
    <source>
        <dbReference type="Google" id="ProtNLM"/>
    </source>
</evidence>
<comment type="caution">
    <text evidence="1">The sequence shown here is derived from an EMBL/GenBank/DDBJ whole genome shotgun (WGS) entry which is preliminary data.</text>
</comment>
<keyword evidence="2" id="KW-1185">Reference proteome</keyword>
<evidence type="ECO:0000313" key="1">
    <source>
        <dbReference type="EMBL" id="TKK89503.1"/>
    </source>
</evidence>
<dbReference type="Proteomes" id="UP000308705">
    <property type="component" value="Unassembled WGS sequence"/>
</dbReference>
<gene>
    <name evidence="1" type="ORF">FDA94_08915</name>
</gene>
<sequence length="129" mass="14337">MDIRALLLDYNDDTMRITPLTTVPGVRVDGELDYRSMVAVMAALAAVRRDDGPPCLDLGGLSFIDVESLRTLDVAQKNNLVRVVSVSRWLHRLLLRTGWPTLGPYAVDIGVRSYDDVPETVTQRVSSPR</sequence>